<evidence type="ECO:0000256" key="1">
    <source>
        <dbReference type="SAM" id="MobiDB-lite"/>
    </source>
</evidence>
<dbReference type="HOGENOM" id="CLU_2164672_0_0_1"/>
<dbReference type="AlphaFoldDB" id="B7QHQ9"/>
<feature type="compositionally biased region" description="Polar residues" evidence="1">
    <location>
        <begin position="11"/>
        <end position="24"/>
    </location>
</feature>
<feature type="region of interest" description="Disordered" evidence="1">
    <location>
        <begin position="1"/>
        <end position="112"/>
    </location>
</feature>
<feature type="compositionally biased region" description="Basic residues" evidence="1">
    <location>
        <begin position="87"/>
        <end position="104"/>
    </location>
</feature>
<feature type="compositionally biased region" description="Basic and acidic residues" evidence="1">
    <location>
        <begin position="25"/>
        <end position="45"/>
    </location>
</feature>
<name>B7QHQ9_IXOSC</name>
<dbReference type="EMBL" id="DS940907">
    <property type="protein sequence ID" value="EEC18380.1"/>
    <property type="molecule type" value="Genomic_DNA"/>
</dbReference>
<accession>B7QHQ9</accession>
<feature type="compositionally biased region" description="Basic residues" evidence="1">
    <location>
        <begin position="1"/>
        <end position="10"/>
    </location>
</feature>
<proteinExistence type="predicted"/>
<feature type="non-terminal residue" evidence="2">
    <location>
        <position position="1"/>
    </location>
</feature>
<organism>
    <name type="scientific">Ixodes scapularis</name>
    <name type="common">Black-legged tick</name>
    <name type="synonym">Deer tick</name>
    <dbReference type="NCBI Taxonomy" id="6945"/>
    <lineage>
        <taxon>Eukaryota</taxon>
        <taxon>Metazoa</taxon>
        <taxon>Ecdysozoa</taxon>
        <taxon>Arthropoda</taxon>
        <taxon>Chelicerata</taxon>
        <taxon>Arachnida</taxon>
        <taxon>Acari</taxon>
        <taxon>Parasitiformes</taxon>
        <taxon>Ixodida</taxon>
        <taxon>Ixodoidea</taxon>
        <taxon>Ixodidae</taxon>
        <taxon>Ixodinae</taxon>
        <taxon>Ixodes</taxon>
    </lineage>
</organism>
<dbReference type="PaxDb" id="6945-B7QHQ9"/>
<dbReference type="VEuPathDB" id="VectorBase:ISCW013623"/>
<evidence type="ECO:0000313" key="2">
    <source>
        <dbReference type="EMBL" id="EEC18380.1"/>
    </source>
</evidence>
<protein>
    <submittedName>
        <fullName evidence="2">Uncharacterized protein</fullName>
    </submittedName>
</protein>
<reference evidence="2" key="1">
    <citation type="submission" date="2008-03" db="EMBL/GenBank/DDBJ databases">
        <title>Annotation of Ixodes scapularis.</title>
        <authorList>
            <consortium name="Ixodes scapularis Genome Project Consortium"/>
            <person name="Caler E."/>
            <person name="Hannick L.I."/>
            <person name="Bidwell S."/>
            <person name="Joardar V."/>
            <person name="Thiagarajan M."/>
            <person name="Amedeo P."/>
            <person name="Galinsky K.J."/>
            <person name="Schobel S."/>
            <person name="Inman J."/>
            <person name="Hostetler J."/>
            <person name="Miller J."/>
            <person name="Hammond M."/>
            <person name="Megy K."/>
            <person name="Lawson D."/>
            <person name="Kodira C."/>
            <person name="Sutton G."/>
            <person name="Meyer J."/>
            <person name="Hill C.A."/>
            <person name="Birren B."/>
            <person name="Nene V."/>
            <person name="Collins F."/>
            <person name="Alarcon-Chaidez F."/>
            <person name="Wikel S."/>
            <person name="Strausberg R."/>
        </authorList>
    </citation>
    <scope>NUCLEOTIDE SEQUENCE [LARGE SCALE GENOMIC DNA]</scope>
    <source>
        <strain evidence="2">Wikel colony</strain>
    </source>
</reference>
<gene>
    <name evidence="2" type="ORF">IscW_ISCW013623</name>
</gene>
<sequence length="112" mass="13445">DHGTPRRRKQTTTNVIEQTKLAKQTNKETKTTRDHQPRPRRDTTLRNKKKSWLHTKNVEQNLEERNQTTNRSQKRHKQREKKEGAPSRRHTHLKRTDCKRHRGAHNTGEEQS</sequence>
<feature type="non-terminal residue" evidence="2">
    <location>
        <position position="112"/>
    </location>
</feature>